<reference evidence="1 2" key="1">
    <citation type="submission" date="2023-03" db="EMBL/GenBank/DDBJ databases">
        <title>Comparative genome and transcriptome analysis combination mining strategies for increasing vitamin B12 production of Ensifer adhaerens strain.</title>
        <authorList>
            <person name="Yongheng L."/>
        </authorList>
    </citation>
    <scope>NUCLEOTIDE SEQUENCE [LARGE SCALE GENOMIC DNA]</scope>
    <source>
        <strain evidence="1 2">Casida A-T305</strain>
        <plasmid evidence="1 2">unnamedA</plasmid>
    </source>
</reference>
<dbReference type="EMBL" id="CP121309">
    <property type="protein sequence ID" value="WFP92983.1"/>
    <property type="molecule type" value="Genomic_DNA"/>
</dbReference>
<protein>
    <submittedName>
        <fullName evidence="1">Uncharacterized protein</fullName>
    </submittedName>
</protein>
<dbReference type="RefSeq" id="WP_034800533.1">
    <property type="nucleotide sequence ID" value="NZ_CP015881.1"/>
</dbReference>
<dbReference type="GeneID" id="29521269"/>
<sequence length="400" mass="43970">MTILKPVAAGLAACWPENADWDEPLNEFLPRLDQLIAQAALMNGVSQEARDDLAGELADWQGELAKFGADDAFATAIAACMQGWDEPGLQATLAGLGQSWPPGGSSDPLEEDLTRVRLAALEAMGRGEHFLNLSRAAGFHCDHAVKLAQTGRVDEAVALAHVRLTTHGDLLRLAEAVAAVGRVEAAIDVAAWGLSRDGCGEGEENWHHRTGRAMLARWLREKAHEAGNRDMMFKATQVALEESLAREDFRVAKKLVAPSDWPKLRELLLAALTAAPYAYERIEILLDEDLVADAVACIDLQETRFFSPRHPTLGRLAERALADHPDWVIVLACRMADPIMSEGRSSRYETAALWLGIAARAYKACGRSGQWLAHLDGLIEQHRRKHKLRPLLEELRRTAK</sequence>
<keyword evidence="1" id="KW-0614">Plasmid</keyword>
<keyword evidence="2" id="KW-1185">Reference proteome</keyword>
<dbReference type="Proteomes" id="UP001214094">
    <property type="component" value="Plasmid unnamedA"/>
</dbReference>
<proteinExistence type="predicted"/>
<evidence type="ECO:0000313" key="1">
    <source>
        <dbReference type="EMBL" id="WFP92983.1"/>
    </source>
</evidence>
<name>A0ABY8HLQ7_ENSAD</name>
<geneLocation type="plasmid" evidence="1 2">
    <name>unnamedA</name>
</geneLocation>
<organism evidence="1 2">
    <name type="scientific">Ensifer adhaerens</name>
    <name type="common">Sinorhizobium morelense</name>
    <dbReference type="NCBI Taxonomy" id="106592"/>
    <lineage>
        <taxon>Bacteria</taxon>
        <taxon>Pseudomonadati</taxon>
        <taxon>Pseudomonadota</taxon>
        <taxon>Alphaproteobacteria</taxon>
        <taxon>Hyphomicrobiales</taxon>
        <taxon>Rhizobiaceae</taxon>
        <taxon>Sinorhizobium/Ensifer group</taxon>
        <taxon>Ensifer</taxon>
    </lineage>
</organism>
<evidence type="ECO:0000313" key="2">
    <source>
        <dbReference type="Proteomes" id="UP001214094"/>
    </source>
</evidence>
<accession>A0ABY8HLQ7</accession>
<gene>
    <name evidence="1" type="ORF">P4B07_24835</name>
</gene>